<dbReference type="Proteomes" id="UP000308891">
    <property type="component" value="Unassembled WGS sequence"/>
</dbReference>
<name>A0A4T0V1D7_9NEIS</name>
<accession>A0A4T0V1D7</accession>
<comment type="caution">
    <text evidence="2">The sequence shown here is derived from an EMBL/GenBank/DDBJ whole genome shotgun (WGS) entry which is preliminary data.</text>
</comment>
<keyword evidence="3" id="KW-1185">Reference proteome</keyword>
<dbReference type="AlphaFoldDB" id="A0A4T0V1D7"/>
<reference evidence="2 3" key="1">
    <citation type="submission" date="2019-04" db="EMBL/GenBank/DDBJ databases">
        <title>Crenobacter sp. nov.</title>
        <authorList>
            <person name="Shi S."/>
        </authorList>
    </citation>
    <scope>NUCLEOTIDE SEQUENCE [LARGE SCALE GENOMIC DNA]</scope>
    <source>
        <strain evidence="2 3">GY 70310</strain>
    </source>
</reference>
<feature type="chain" id="PRO_5020638161" evidence="1">
    <location>
        <begin position="21"/>
        <end position="131"/>
    </location>
</feature>
<gene>
    <name evidence="2" type="ORF">E5K04_05240</name>
</gene>
<sequence length="131" mass="14175">MRLLPVLTGSLLLLAAHAHAQEASPFATPATEHFMSSAVIADGDNPLTDPARALALSAPVASSAPVLAAPLASLQADKLKVDETERQWFALEDGRVRPRLNLYQDKSTRLSLSMNAKAGETGVRLRLRHRW</sequence>
<feature type="signal peptide" evidence="1">
    <location>
        <begin position="1"/>
        <end position="20"/>
    </location>
</feature>
<protein>
    <submittedName>
        <fullName evidence="2">Uncharacterized protein</fullName>
    </submittedName>
</protein>
<evidence type="ECO:0000256" key="1">
    <source>
        <dbReference type="SAM" id="SignalP"/>
    </source>
</evidence>
<organism evidence="2 3">
    <name type="scientific">Crenobacter intestini</name>
    <dbReference type="NCBI Taxonomy" id="2563443"/>
    <lineage>
        <taxon>Bacteria</taxon>
        <taxon>Pseudomonadati</taxon>
        <taxon>Pseudomonadota</taxon>
        <taxon>Betaproteobacteria</taxon>
        <taxon>Neisseriales</taxon>
        <taxon>Neisseriaceae</taxon>
        <taxon>Crenobacter</taxon>
    </lineage>
</organism>
<proteinExistence type="predicted"/>
<dbReference type="EMBL" id="STGJ01000004">
    <property type="protein sequence ID" value="TIC84956.1"/>
    <property type="molecule type" value="Genomic_DNA"/>
</dbReference>
<keyword evidence="1" id="KW-0732">Signal</keyword>
<evidence type="ECO:0000313" key="2">
    <source>
        <dbReference type="EMBL" id="TIC84956.1"/>
    </source>
</evidence>
<dbReference type="RefSeq" id="WP_136551850.1">
    <property type="nucleotide sequence ID" value="NZ_STGJ01000004.1"/>
</dbReference>
<evidence type="ECO:0000313" key="3">
    <source>
        <dbReference type="Proteomes" id="UP000308891"/>
    </source>
</evidence>